<evidence type="ECO:0000256" key="4">
    <source>
        <dbReference type="ARBA" id="ARBA00022806"/>
    </source>
</evidence>
<evidence type="ECO:0000313" key="11">
    <source>
        <dbReference type="Proteomes" id="UP000554482"/>
    </source>
</evidence>
<dbReference type="GO" id="GO:0005524">
    <property type="term" value="F:ATP binding"/>
    <property type="evidence" value="ECO:0007669"/>
    <property type="project" value="UniProtKB-KW"/>
</dbReference>
<evidence type="ECO:0000259" key="8">
    <source>
        <dbReference type="PROSITE" id="PS51192"/>
    </source>
</evidence>
<dbReference type="Gene3D" id="3.40.50.300">
    <property type="entry name" value="P-loop containing nucleotide triphosphate hydrolases"/>
    <property type="match status" value="1"/>
</dbReference>
<proteinExistence type="predicted"/>
<dbReference type="GO" id="GO:0005634">
    <property type="term" value="C:nucleus"/>
    <property type="evidence" value="ECO:0007669"/>
    <property type="project" value="UniProtKB-SubCell"/>
</dbReference>
<name>A0A7J6X2P6_THATH</name>
<dbReference type="InterPro" id="IPR014001">
    <property type="entry name" value="Helicase_ATP-bd"/>
</dbReference>
<keyword evidence="4" id="KW-0347">Helicase</keyword>
<dbReference type="InterPro" id="IPR001650">
    <property type="entry name" value="Helicase_C-like"/>
</dbReference>
<dbReference type="GO" id="GO:0080188">
    <property type="term" value="P:gene silencing by siRNA-directed DNA methylation"/>
    <property type="evidence" value="ECO:0007669"/>
    <property type="project" value="InterPro"/>
</dbReference>
<dbReference type="PANTHER" id="PTHR45821:SF1">
    <property type="entry name" value="ATP-DEPENDENT HELICASE FAMILY PROTEIN-RELATED"/>
    <property type="match status" value="1"/>
</dbReference>
<sequence length="1022" mass="115685">MAREGSCYGEVRQFNRTPQSSSPYIRKFDQISSPRLCHTELHPWRHKRMKVLSDGKDTNTVPWFKGVCAESKYKRDKSLPDVIDYSDPHSVSNLMEELDRGVYGSVCKDIEELRTKSFQMLNPLLALYPSLTNRRLDTGYSQLMNKQSSLLTSQEIVDLDDDCVVIDSPVVGYSKSICKSLAEDIEMENIKDGLQKYDNSQVVILDSDEEDSGKQSRTTQTSGDIIEASKYEIPQALKMEVPHNPDLDVGRFHEVHGDQRGNNKNMIQRGNNKNMIADTVLGTVLDENRKVQYQQVVLKKPIVENPVKDLAVIDAKNEVLTEEVKPLNAIREPEPEKDKGVYVGVQDDLSINKKGRQRDSDDGLGDIWWEMSLALECSKDATGDIAEKGEDEEGEDCDHSYLLKDDLGYVCRVCGVIKKSIETIFDFQWGKGSKTTRTHMSESRSTKGKEENEAAPFSGPSGSHNLPVVDIPVHPRHMKQMKAHQLEGFNFLVRNLISDDPGGCILAHAPGSGKTFMIISFIQSFLTKYPDARPLVVLPKPIVSTWRNEFMKWQVEDMPLYDFYSSNANTRKEQLDILRQWVENKGILFLGYKQFANIVSKNESSAIAVSCHDILLKVPNILIMDEGHTPRNEDTDVLSSLAKVQTPRKVVLSGTLFQNHVKEVFNILNLVRPKFLKSETSKAIRRRVMSRGQIGRKQVKAGIDAAFFDVVEETLQNDDNSKGKVAVIQDLREMTRNVLHYYKGDFLDELPGLVDFTVFVNLSPKQKRIVDSLKKMEKFKRTSIGTSVYVHPLLNEISANATNADKGCNFNENKVDDLINRMDIRDGVKAKFFLNILGLCASSGEKLLVFSQYLLPLKFLERLVVKAKGWSPGKETFMINGDTSDEDRELAMESFNNSSDAKVLFGSIKACGEGISLVGASRILVMDVHLNPSVTRQAVGRAFRPGQMRKVYVYRLVASDSAEEENHNTSFRKELISKMWFEWSEYCSNSYFDMEAVNVKDTDDEFWESPSLREDVIVVKKR</sequence>
<accession>A0A7J6X2P6</accession>
<dbReference type="SMART" id="SM00487">
    <property type="entry name" value="DEXDc"/>
    <property type="match status" value="1"/>
</dbReference>
<evidence type="ECO:0000313" key="10">
    <source>
        <dbReference type="EMBL" id="KAF5203991.1"/>
    </source>
</evidence>
<dbReference type="PROSITE" id="PS51194">
    <property type="entry name" value="HELICASE_CTER"/>
    <property type="match status" value="1"/>
</dbReference>
<dbReference type="PANTHER" id="PTHR45821">
    <property type="entry name" value="SNF2 DOMAIN-CONTAINING PROTEIN CLASSY 2-RELATED"/>
    <property type="match status" value="1"/>
</dbReference>
<evidence type="ECO:0000256" key="3">
    <source>
        <dbReference type="ARBA" id="ARBA00022801"/>
    </source>
</evidence>
<protein>
    <submittedName>
        <fullName evidence="10">Chromatin remodeling</fullName>
    </submittedName>
</protein>
<feature type="compositionally biased region" description="Basic and acidic residues" evidence="7">
    <location>
        <begin position="439"/>
        <end position="452"/>
    </location>
</feature>
<dbReference type="GO" id="GO:0004386">
    <property type="term" value="F:helicase activity"/>
    <property type="evidence" value="ECO:0007669"/>
    <property type="project" value="UniProtKB-KW"/>
</dbReference>
<dbReference type="SMART" id="SM00490">
    <property type="entry name" value="HELICc"/>
    <property type="match status" value="1"/>
</dbReference>
<dbReference type="SUPFAM" id="SSF52540">
    <property type="entry name" value="P-loop containing nucleoside triphosphate hydrolases"/>
    <property type="match status" value="2"/>
</dbReference>
<feature type="domain" description="Helicase C-terminal" evidence="9">
    <location>
        <begin position="832"/>
        <end position="998"/>
    </location>
</feature>
<dbReference type="GO" id="GO:0016787">
    <property type="term" value="F:hydrolase activity"/>
    <property type="evidence" value="ECO:0007669"/>
    <property type="project" value="UniProtKB-KW"/>
</dbReference>
<organism evidence="10 11">
    <name type="scientific">Thalictrum thalictroides</name>
    <name type="common">Rue-anemone</name>
    <name type="synonym">Anemone thalictroides</name>
    <dbReference type="NCBI Taxonomy" id="46969"/>
    <lineage>
        <taxon>Eukaryota</taxon>
        <taxon>Viridiplantae</taxon>
        <taxon>Streptophyta</taxon>
        <taxon>Embryophyta</taxon>
        <taxon>Tracheophyta</taxon>
        <taxon>Spermatophyta</taxon>
        <taxon>Magnoliopsida</taxon>
        <taxon>Ranunculales</taxon>
        <taxon>Ranunculaceae</taxon>
        <taxon>Thalictroideae</taxon>
        <taxon>Thalictrum</taxon>
    </lineage>
</organism>
<comment type="caution">
    <text evidence="10">The sequence shown here is derived from an EMBL/GenBank/DDBJ whole genome shotgun (WGS) entry which is preliminary data.</text>
</comment>
<dbReference type="AlphaFoldDB" id="A0A7J6X2P6"/>
<evidence type="ECO:0000259" key="9">
    <source>
        <dbReference type="PROSITE" id="PS51194"/>
    </source>
</evidence>
<feature type="region of interest" description="Disordered" evidence="7">
    <location>
        <begin position="434"/>
        <end position="461"/>
    </location>
</feature>
<dbReference type="CDD" id="cd18793">
    <property type="entry name" value="SF2_C_SNF"/>
    <property type="match status" value="1"/>
</dbReference>
<gene>
    <name evidence="10" type="ORF">FRX31_006413</name>
</gene>
<keyword evidence="3" id="KW-0378">Hydrolase</keyword>
<dbReference type="Pfam" id="PF00176">
    <property type="entry name" value="SNF2-rel_dom"/>
    <property type="match status" value="1"/>
</dbReference>
<dbReference type="PROSITE" id="PS51192">
    <property type="entry name" value="HELICASE_ATP_BIND_1"/>
    <property type="match status" value="1"/>
</dbReference>
<keyword evidence="5" id="KW-0067">ATP-binding</keyword>
<dbReference type="InterPro" id="IPR044567">
    <property type="entry name" value="CLSY/DRD1"/>
</dbReference>
<evidence type="ECO:0000256" key="6">
    <source>
        <dbReference type="ARBA" id="ARBA00023242"/>
    </source>
</evidence>
<keyword evidence="11" id="KW-1185">Reference proteome</keyword>
<dbReference type="Proteomes" id="UP000554482">
    <property type="component" value="Unassembled WGS sequence"/>
</dbReference>
<feature type="domain" description="Helicase ATP-binding" evidence="8">
    <location>
        <begin position="495"/>
        <end position="674"/>
    </location>
</feature>
<reference evidence="10 11" key="1">
    <citation type="submission" date="2020-06" db="EMBL/GenBank/DDBJ databases">
        <title>Transcriptomic and genomic resources for Thalictrum thalictroides and T. hernandezii: Facilitating candidate gene discovery in an emerging model plant lineage.</title>
        <authorList>
            <person name="Arias T."/>
            <person name="Riano-Pachon D.M."/>
            <person name="Di Stilio V.S."/>
        </authorList>
    </citation>
    <scope>NUCLEOTIDE SEQUENCE [LARGE SCALE GENOMIC DNA]</scope>
    <source>
        <strain evidence="11">cv. WT478/WT964</strain>
        <tissue evidence="10">Leaves</tissue>
    </source>
</reference>
<dbReference type="Pfam" id="PF00271">
    <property type="entry name" value="Helicase_C"/>
    <property type="match status" value="1"/>
</dbReference>
<comment type="subcellular location">
    <subcellularLocation>
        <location evidence="1">Nucleus</location>
    </subcellularLocation>
</comment>
<dbReference type="InterPro" id="IPR049730">
    <property type="entry name" value="SNF2/RAD54-like_C"/>
</dbReference>
<dbReference type="InterPro" id="IPR038718">
    <property type="entry name" value="SNF2-like_sf"/>
</dbReference>
<evidence type="ECO:0000256" key="1">
    <source>
        <dbReference type="ARBA" id="ARBA00004123"/>
    </source>
</evidence>
<dbReference type="OrthoDB" id="9900844at2759"/>
<dbReference type="InterPro" id="IPR027417">
    <property type="entry name" value="P-loop_NTPase"/>
</dbReference>
<dbReference type="EMBL" id="JABWDY010005987">
    <property type="protein sequence ID" value="KAF5203991.1"/>
    <property type="molecule type" value="Genomic_DNA"/>
</dbReference>
<evidence type="ECO:0000256" key="7">
    <source>
        <dbReference type="SAM" id="MobiDB-lite"/>
    </source>
</evidence>
<dbReference type="InterPro" id="IPR000330">
    <property type="entry name" value="SNF2_N"/>
</dbReference>
<keyword evidence="2" id="KW-0547">Nucleotide-binding</keyword>
<keyword evidence="6" id="KW-0539">Nucleus</keyword>
<evidence type="ECO:0000256" key="5">
    <source>
        <dbReference type="ARBA" id="ARBA00022840"/>
    </source>
</evidence>
<dbReference type="Gene3D" id="3.40.50.10810">
    <property type="entry name" value="Tandem AAA-ATPase domain"/>
    <property type="match status" value="1"/>
</dbReference>
<evidence type="ECO:0000256" key="2">
    <source>
        <dbReference type="ARBA" id="ARBA00022741"/>
    </source>
</evidence>